<dbReference type="InterPro" id="IPR035979">
    <property type="entry name" value="RBD_domain_sf"/>
</dbReference>
<name>A0A1E3PLL7_9ASCO</name>
<dbReference type="GO" id="GO:0003723">
    <property type="term" value="F:RNA binding"/>
    <property type="evidence" value="ECO:0007669"/>
    <property type="project" value="UniProtKB-UniRule"/>
</dbReference>
<dbReference type="AlphaFoldDB" id="A0A1E3PLL7"/>
<keyword evidence="1" id="KW-0694">RNA-binding</keyword>
<sequence>MSDRNSSNEPKNRYIYKGCNNRYQTHQNYNLHTRPQHDFYSQHLNYQSSAYTDQRSNTNVSTKVNFGDVYDHRFNTNPHISLNYRGRKTESNHRKPPKSKETHYQLDNQSTMWRLSYDDSPASLGPAKSLSSSPPTRIIIRLANLDPKITVENIEQALKNPEGSDFVTPEVQLSSSVEKGDNFRSFYSDLIFTDRTWAKNFLIKFPYITIIGNRYIPVIINQASTEIVENKSIEYSRNKDVSSKPSKFLIIRNLPKDFTPDDLQTFFYKRLSEFEINKSDLKANKNTNVFQKILKFIMVYDRYSSMSSGFGFLEFLRVEDSSQFLKIVKSTPLELNICSLVEPDITKDKFSQSGETILVDFIHLGVFLPVNSENVKDRREDWLNINHSNISLIYRDNSKYMRILSSKIELQAIGRKVFDLVSVETSSAPSTTKLSNLSQQPGKVRKRQNIYKNSTRKQLLQWQLTHKEIHNYGPLNAREKDTFEFLPGSLCDPRKPVCLLCMRQFGTSSEADSHEKISKLHNFNKHDSMKLERALKLIELIKKPENKNCK</sequence>
<reference evidence="4 5" key="1">
    <citation type="journal article" date="2016" name="Proc. Natl. Acad. Sci. U.S.A.">
        <title>Comparative genomics of biotechnologically important yeasts.</title>
        <authorList>
            <person name="Riley R."/>
            <person name="Haridas S."/>
            <person name="Wolfe K.H."/>
            <person name="Lopes M.R."/>
            <person name="Hittinger C.T."/>
            <person name="Goeker M."/>
            <person name="Salamov A.A."/>
            <person name="Wisecaver J.H."/>
            <person name="Long T.M."/>
            <person name="Calvey C.H."/>
            <person name="Aerts A.L."/>
            <person name="Barry K.W."/>
            <person name="Choi C."/>
            <person name="Clum A."/>
            <person name="Coughlan A.Y."/>
            <person name="Deshpande S."/>
            <person name="Douglass A.P."/>
            <person name="Hanson S.J."/>
            <person name="Klenk H.-P."/>
            <person name="LaButti K.M."/>
            <person name="Lapidus A."/>
            <person name="Lindquist E.A."/>
            <person name="Lipzen A.M."/>
            <person name="Meier-Kolthoff J.P."/>
            <person name="Ohm R.A."/>
            <person name="Otillar R.P."/>
            <person name="Pangilinan J.L."/>
            <person name="Peng Y."/>
            <person name="Rokas A."/>
            <person name="Rosa C.A."/>
            <person name="Scheuner C."/>
            <person name="Sibirny A.A."/>
            <person name="Slot J.C."/>
            <person name="Stielow J.B."/>
            <person name="Sun H."/>
            <person name="Kurtzman C.P."/>
            <person name="Blackwell M."/>
            <person name="Grigoriev I.V."/>
            <person name="Jeffries T.W."/>
        </authorList>
    </citation>
    <scope>NUCLEOTIDE SEQUENCE [LARGE SCALE GENOMIC DNA]</scope>
    <source>
        <strain evidence="4 5">DSM 6958</strain>
    </source>
</reference>
<dbReference type="Proteomes" id="UP000095009">
    <property type="component" value="Unassembled WGS sequence"/>
</dbReference>
<dbReference type="SUPFAM" id="SSF54928">
    <property type="entry name" value="RNA-binding domain, RBD"/>
    <property type="match status" value="1"/>
</dbReference>
<protein>
    <recommendedName>
        <fullName evidence="3">RRM domain-containing protein</fullName>
    </recommendedName>
</protein>
<dbReference type="InterPro" id="IPR000504">
    <property type="entry name" value="RRM_dom"/>
</dbReference>
<feature type="region of interest" description="Disordered" evidence="2">
    <location>
        <begin position="79"/>
        <end position="105"/>
    </location>
</feature>
<evidence type="ECO:0000256" key="1">
    <source>
        <dbReference type="PROSITE-ProRule" id="PRU00176"/>
    </source>
</evidence>
<feature type="compositionally biased region" description="Basic and acidic residues" evidence="2">
    <location>
        <begin position="87"/>
        <end position="104"/>
    </location>
</feature>
<keyword evidence="5" id="KW-1185">Reference proteome</keyword>
<dbReference type="OrthoDB" id="29221at2759"/>
<evidence type="ECO:0000259" key="3">
    <source>
        <dbReference type="PROSITE" id="PS50102"/>
    </source>
</evidence>
<gene>
    <name evidence="4" type="ORF">NADFUDRAFT_51354</name>
</gene>
<dbReference type="STRING" id="857566.A0A1E3PLL7"/>
<accession>A0A1E3PLL7</accession>
<dbReference type="EMBL" id="KV454409">
    <property type="protein sequence ID" value="ODQ66084.1"/>
    <property type="molecule type" value="Genomic_DNA"/>
</dbReference>
<dbReference type="InterPro" id="IPR012677">
    <property type="entry name" value="Nucleotide-bd_a/b_plait_sf"/>
</dbReference>
<organism evidence="4 5">
    <name type="scientific">Nadsonia fulvescens var. elongata DSM 6958</name>
    <dbReference type="NCBI Taxonomy" id="857566"/>
    <lineage>
        <taxon>Eukaryota</taxon>
        <taxon>Fungi</taxon>
        <taxon>Dikarya</taxon>
        <taxon>Ascomycota</taxon>
        <taxon>Saccharomycotina</taxon>
        <taxon>Dipodascomycetes</taxon>
        <taxon>Dipodascales</taxon>
        <taxon>Dipodascales incertae sedis</taxon>
        <taxon>Nadsonia</taxon>
    </lineage>
</organism>
<proteinExistence type="predicted"/>
<dbReference type="SMART" id="SM00360">
    <property type="entry name" value="RRM"/>
    <property type="match status" value="1"/>
</dbReference>
<evidence type="ECO:0000313" key="5">
    <source>
        <dbReference type="Proteomes" id="UP000095009"/>
    </source>
</evidence>
<evidence type="ECO:0000256" key="2">
    <source>
        <dbReference type="SAM" id="MobiDB-lite"/>
    </source>
</evidence>
<evidence type="ECO:0000313" key="4">
    <source>
        <dbReference type="EMBL" id="ODQ66084.1"/>
    </source>
</evidence>
<dbReference type="PROSITE" id="PS50102">
    <property type="entry name" value="RRM"/>
    <property type="match status" value="1"/>
</dbReference>
<feature type="domain" description="RRM" evidence="3">
    <location>
        <begin position="247"/>
        <end position="364"/>
    </location>
</feature>
<dbReference type="Gene3D" id="3.30.70.330">
    <property type="match status" value="1"/>
</dbReference>